<dbReference type="Proteomes" id="UP000464374">
    <property type="component" value="Chromosome"/>
</dbReference>
<evidence type="ECO:0000256" key="1">
    <source>
        <dbReference type="ARBA" id="ARBA00022649"/>
    </source>
</evidence>
<keyword evidence="1" id="KW-1277">Toxin-antitoxin system</keyword>
<accession>A0A6P1Y3Z9</accession>
<protein>
    <submittedName>
        <fullName evidence="2">Type II toxin-antitoxin system RelE/ParE family toxin</fullName>
    </submittedName>
</protein>
<evidence type="ECO:0000313" key="2">
    <source>
        <dbReference type="EMBL" id="QHX44411.1"/>
    </source>
</evidence>
<sequence>MYAIEYLPLALEDLKEIVYYITCNLKNPAAAENLGQEIIKKINLLAKIPYSSRYYRSVKALFHEYRKLLVKNYFVFYWVNEEKRIVTVARIIYARYTKREYGQKNDFD</sequence>
<dbReference type="InterPro" id="IPR035093">
    <property type="entry name" value="RelE/ParE_toxin_dom_sf"/>
</dbReference>
<dbReference type="InterPro" id="IPR007712">
    <property type="entry name" value="RelE/ParE_toxin"/>
</dbReference>
<dbReference type="RefSeq" id="WP_162664679.1">
    <property type="nucleotide sequence ID" value="NZ_CP048020.1"/>
</dbReference>
<dbReference type="Pfam" id="PF05016">
    <property type="entry name" value="ParE_toxin"/>
    <property type="match status" value="1"/>
</dbReference>
<dbReference type="KEGG" id="trz:GWP43_14125"/>
<dbReference type="EMBL" id="CP048020">
    <property type="protein sequence ID" value="QHX44411.1"/>
    <property type="molecule type" value="Genomic_DNA"/>
</dbReference>
<reference evidence="2 3" key="1">
    <citation type="submission" date="2020-01" db="EMBL/GenBank/DDBJ databases">
        <title>Complete genome sequence of a human oral phylogroup 1 Treponema sp. strain ATCC 700766, originally isolated from periodontitis dental plaque.</title>
        <authorList>
            <person name="Chan Y."/>
            <person name="Huo Y.-B."/>
            <person name="Yu X.-L."/>
            <person name="Zeng H."/>
            <person name="Leung W.-K."/>
            <person name="Watt R.M."/>
        </authorList>
    </citation>
    <scope>NUCLEOTIDE SEQUENCE [LARGE SCALE GENOMIC DNA]</scope>
    <source>
        <strain evidence="2 3">OMZ 804</strain>
    </source>
</reference>
<gene>
    <name evidence="2" type="ORF">GWP43_14125</name>
</gene>
<dbReference type="Gene3D" id="3.30.2310.20">
    <property type="entry name" value="RelE-like"/>
    <property type="match status" value="1"/>
</dbReference>
<name>A0A6P1Y3Z9_9SPIR</name>
<organism evidence="2 3">
    <name type="scientific">Treponema vincentii</name>
    <dbReference type="NCBI Taxonomy" id="69710"/>
    <lineage>
        <taxon>Bacteria</taxon>
        <taxon>Pseudomonadati</taxon>
        <taxon>Spirochaetota</taxon>
        <taxon>Spirochaetia</taxon>
        <taxon>Spirochaetales</taxon>
        <taxon>Treponemataceae</taxon>
        <taxon>Treponema</taxon>
    </lineage>
</organism>
<evidence type="ECO:0000313" key="3">
    <source>
        <dbReference type="Proteomes" id="UP000464374"/>
    </source>
</evidence>
<dbReference type="AlphaFoldDB" id="A0A6P1Y3Z9"/>
<proteinExistence type="predicted"/>
<dbReference type="SUPFAM" id="SSF143011">
    <property type="entry name" value="RelE-like"/>
    <property type="match status" value="1"/>
</dbReference>